<dbReference type="GO" id="GO:0046872">
    <property type="term" value="F:metal ion binding"/>
    <property type="evidence" value="ECO:0007669"/>
    <property type="project" value="UniProtKB-KW"/>
</dbReference>
<evidence type="ECO:0000256" key="12">
    <source>
        <dbReference type="ARBA" id="ARBA00042242"/>
    </source>
</evidence>
<evidence type="ECO:0000256" key="5">
    <source>
        <dbReference type="ARBA" id="ARBA00022598"/>
    </source>
</evidence>
<dbReference type="EMBL" id="LR133917">
    <property type="protein sequence ID" value="VDY47930.1"/>
    <property type="molecule type" value="Genomic_DNA"/>
</dbReference>
<keyword evidence="10" id="KW-0464">Manganese</keyword>
<evidence type="ECO:0000313" key="34">
    <source>
        <dbReference type="EMBL" id="RZI07010.1"/>
    </source>
</evidence>
<dbReference type="EMBL" id="RQTF01000133">
    <property type="protein sequence ID" value="RZI07010.1"/>
    <property type="molecule type" value="Genomic_DNA"/>
</dbReference>
<dbReference type="SMART" id="SM01210">
    <property type="entry name" value="GARS_C"/>
    <property type="match status" value="1"/>
</dbReference>
<dbReference type="InterPro" id="IPR013815">
    <property type="entry name" value="ATP_grasp_subdomain_1"/>
</dbReference>
<reference evidence="28" key="2">
    <citation type="submission" date="2015-06" db="EMBL/GenBank/DDBJ databases">
        <authorList>
            <person name="Diene S.M."/>
            <person name="Von Dach E."/>
            <person name="Fankhauser C."/>
            <person name="Schrenzel J."/>
            <person name="Harbarth S."/>
            <person name="Francois P."/>
        </authorList>
    </citation>
    <scope>NUCLEOTIDE SEQUENCE</scope>
    <source>
        <strain evidence="28">MRSA_S26</strain>
    </source>
</reference>
<evidence type="ECO:0000313" key="17">
    <source>
        <dbReference type="EMBL" id="CAA4079762.1"/>
    </source>
</evidence>
<dbReference type="GO" id="GO:0004637">
    <property type="term" value="F:phosphoribosylamine-glycine ligase activity"/>
    <property type="evidence" value="ECO:0007669"/>
    <property type="project" value="UniProtKB-UniRule"/>
</dbReference>
<evidence type="ECO:0000313" key="41">
    <source>
        <dbReference type="Proteomes" id="UP000443708"/>
    </source>
</evidence>
<dbReference type="PROSITE" id="PS00184">
    <property type="entry name" value="GARS"/>
    <property type="match status" value="1"/>
</dbReference>
<dbReference type="Proteomes" id="UP000443708">
    <property type="component" value="Unassembled WGS sequence"/>
</dbReference>
<evidence type="ECO:0000256" key="9">
    <source>
        <dbReference type="ARBA" id="ARBA00022840"/>
    </source>
</evidence>
<evidence type="ECO:0000256" key="2">
    <source>
        <dbReference type="ARBA" id="ARBA00001946"/>
    </source>
</evidence>
<dbReference type="RefSeq" id="WP_001101908.1">
    <property type="nucleotide sequence ID" value="NC_021670.1"/>
</dbReference>
<dbReference type="Pfam" id="PF02844">
    <property type="entry name" value="GARS_N"/>
    <property type="match status" value="1"/>
</dbReference>
<dbReference type="EMBL" id="RQTC01000155">
    <property type="protein sequence ID" value="RZH92550.1"/>
    <property type="molecule type" value="Genomic_DNA"/>
</dbReference>
<reference evidence="35" key="5">
    <citation type="submission" date="2018-12" db="EMBL/GenBank/DDBJ databases">
        <authorList>
            <consortium name="Pathogen Informatics"/>
        </authorList>
    </citation>
    <scope>NUCLEOTIDE SEQUENCE</scope>
    <source>
        <strain evidence="24 48">A13</strain>
        <strain evidence="25">NCTC13131</strain>
        <strain evidence="35">NCTC8317</strain>
        <strain evidence="17 41">S040_N01_C01</strain>
        <strain evidence="18 39">S087_N01_C01</strain>
        <strain evidence="23 47">SG160</strain>
        <strain evidence="21 43">T012_N10_C04</strain>
        <strain evidence="19 38">T012_N16_C08</strain>
        <strain evidence="20 40">T065_N03_C06</strain>
        <strain evidence="22 42">T197_A02_C01</strain>
    </source>
</reference>
<dbReference type="GO" id="GO:0006189">
    <property type="term" value="P:'de novo' IMP biosynthetic process"/>
    <property type="evidence" value="ECO:0007669"/>
    <property type="project" value="UniProtKB-UniRule"/>
</dbReference>
<evidence type="ECO:0000256" key="13">
    <source>
        <dbReference type="ARBA" id="ARBA00042864"/>
    </source>
</evidence>
<dbReference type="Proteomes" id="UP000280323">
    <property type="component" value="Chromosome"/>
</dbReference>
<comment type="catalytic activity">
    <reaction evidence="14">
        <text>5-phospho-beta-D-ribosylamine + glycine + ATP = N(1)-(5-phospho-beta-D-ribosyl)glycinamide + ADP + phosphate + H(+)</text>
        <dbReference type="Rhea" id="RHEA:17453"/>
        <dbReference type="ChEBI" id="CHEBI:15378"/>
        <dbReference type="ChEBI" id="CHEBI:30616"/>
        <dbReference type="ChEBI" id="CHEBI:43474"/>
        <dbReference type="ChEBI" id="CHEBI:57305"/>
        <dbReference type="ChEBI" id="CHEBI:58681"/>
        <dbReference type="ChEBI" id="CHEBI:143788"/>
        <dbReference type="ChEBI" id="CHEBI:456216"/>
        <dbReference type="EC" id="6.3.4.13"/>
    </reaction>
</comment>
<gene>
    <name evidence="14 17" type="primary">purD</name>
    <name evidence="25" type="synonym">purD_1</name>
    <name evidence="28" type="ORF">ACR79_04165</name>
    <name evidence="33" type="ORF">EIG94_09525</name>
    <name evidence="34" type="ORF">EIH03_08125</name>
    <name evidence="27" type="ORF">EP54_05025</name>
    <name evidence="26" type="ORF">EQ90_05035</name>
    <name evidence="29" type="ORF">GO814_05420</name>
    <name evidence="30" type="ORF">GO942_01905</name>
    <name evidence="32" type="ORF">GQX37_03470</name>
    <name evidence="31" type="ORF">GZ130_03720</name>
    <name evidence="25" type="ORF">NCTC13131_00566</name>
    <name evidence="35" type="ORF">NCTC8317_00977</name>
    <name evidence="18" type="ORF">SAMEA1029512_00371</name>
    <name evidence="17" type="ORF">SAMEA1029528_00351</name>
    <name evidence="19" type="ORF">SAMEA2078260_00397</name>
    <name evidence="21" type="ORF">SAMEA2078588_00223</name>
    <name evidence="22" type="ORF">SAMEA2080344_00087</name>
    <name evidence="20" type="ORF">SAMEA2081063_00087</name>
    <name evidence="23" type="ORF">SAMEA4008575_00087</name>
    <name evidence="24" type="ORF">SAMEA4552975_00836</name>
</gene>
<keyword evidence="6" id="KW-0479">Metal-binding</keyword>
<evidence type="ECO:0000256" key="11">
    <source>
        <dbReference type="ARBA" id="ARBA00038345"/>
    </source>
</evidence>
<comment type="pathway">
    <text evidence="3 14">Purine metabolism; IMP biosynthesis via de novo pathway; N(1)-(5-phospho-D-ribosyl)glycinamide from 5-phospho-alpha-D-ribose 1-diphosphate: step 2/2.</text>
</comment>
<dbReference type="EMBL" id="LALJ01000006">
    <property type="protein sequence ID" value="KMR37542.1"/>
    <property type="molecule type" value="Genomic_DNA"/>
</dbReference>
<dbReference type="NCBIfam" id="TIGR00877">
    <property type="entry name" value="purD"/>
    <property type="match status" value="1"/>
</dbReference>
<dbReference type="InterPro" id="IPR011054">
    <property type="entry name" value="Rudment_hybrid_motif"/>
</dbReference>
<evidence type="ECO:0000313" key="23">
    <source>
        <dbReference type="EMBL" id="CAC5771155.1"/>
    </source>
</evidence>
<dbReference type="SUPFAM" id="SSF56059">
    <property type="entry name" value="Glutathione synthetase ATP-binding domain-like"/>
    <property type="match status" value="1"/>
</dbReference>
<dbReference type="Pfam" id="PF01071">
    <property type="entry name" value="GARS_A"/>
    <property type="match status" value="1"/>
</dbReference>
<comment type="similarity">
    <text evidence="11 14">Belongs to the GARS family.</text>
</comment>
<name>A0A0D6HVU1_STAAU</name>
<dbReference type="EC" id="6.3.4.13" evidence="4 14"/>
<protein>
    <recommendedName>
        <fullName evidence="4 14">Phosphoribosylamine--glycine ligase</fullName>
        <ecNumber evidence="4 14">6.3.4.13</ecNumber>
    </recommendedName>
    <alternativeName>
        <fullName evidence="14">GARS</fullName>
    </alternativeName>
    <alternativeName>
        <fullName evidence="12 14">Glycinamide ribonucleotide synthetase</fullName>
    </alternativeName>
    <alternativeName>
        <fullName evidence="13 14">Phosphoribosylglycinamide synthetase</fullName>
    </alternativeName>
</protein>
<evidence type="ECO:0000313" key="30">
    <source>
        <dbReference type="EMBL" id="MVM09446.1"/>
    </source>
</evidence>
<evidence type="ECO:0000313" key="28">
    <source>
        <dbReference type="EMBL" id="KSA80920.1"/>
    </source>
</evidence>
<dbReference type="EMBL" id="CAIHOM010000001">
    <property type="protein sequence ID" value="CAC6991285.1"/>
    <property type="molecule type" value="Genomic_DNA"/>
</dbReference>
<dbReference type="GO" id="GO:0005524">
    <property type="term" value="F:ATP binding"/>
    <property type="evidence" value="ECO:0007669"/>
    <property type="project" value="UniProtKB-UniRule"/>
</dbReference>
<dbReference type="InterPro" id="IPR011761">
    <property type="entry name" value="ATP-grasp"/>
</dbReference>
<dbReference type="InterPro" id="IPR037123">
    <property type="entry name" value="PRibGlycinamide_synth_C_sf"/>
</dbReference>
<keyword evidence="5 14" id="KW-0436">Ligase</keyword>
<evidence type="ECO:0000313" key="36">
    <source>
        <dbReference type="Proteomes" id="UP000293434"/>
    </source>
</evidence>
<evidence type="ECO:0000313" key="24">
    <source>
        <dbReference type="EMBL" id="CAC6991285.1"/>
    </source>
</evidence>
<dbReference type="Proteomes" id="UP000459586">
    <property type="component" value="Unassembled WGS sequence"/>
</dbReference>
<evidence type="ECO:0000313" key="43">
    <source>
        <dbReference type="Proteomes" id="UP000459702"/>
    </source>
</evidence>
<dbReference type="Proteomes" id="UP000471199">
    <property type="component" value="Unassembled WGS sequence"/>
</dbReference>
<reference evidence="26" key="1">
    <citation type="journal article" date="2015" name="J. Infect. Dis.">
        <title>Parallel Epidemics of Community-Associated Methicillin-Resistant Staphylococcus aureus USA300 Infection in North and South America.</title>
        <authorList>
            <person name="Planet P.J."/>
            <person name="Diaz L."/>
            <person name="Kolokotronis S.O."/>
            <person name="Narechania A."/>
            <person name="Reyes J."/>
            <person name="Xing G."/>
            <person name="Rincon S."/>
            <person name="Smith H."/>
            <person name="Panesso D."/>
            <person name="Ryan C."/>
            <person name="Smith D.P."/>
            <person name="Guzman M."/>
            <person name="Zurita J."/>
            <person name="Sebra R."/>
            <person name="Deikus G."/>
            <person name="Nolan R.L."/>
            <person name="Tenover F.C."/>
            <person name="Weinstock G.M."/>
            <person name="Robinson D.A."/>
            <person name="Arias C.A."/>
        </authorList>
    </citation>
    <scope>NUCLEOTIDE SEQUENCE</scope>
    <source>
        <strain evidence="26">CA15</strain>
        <strain evidence="27">M121</strain>
    </source>
</reference>
<dbReference type="InterPro" id="IPR020561">
    <property type="entry name" value="PRibGlycinamid_synth_ATP-grasp"/>
</dbReference>
<accession>A0A1E8WQ56</accession>
<feature type="domain" description="ATP-grasp" evidence="16">
    <location>
        <begin position="108"/>
        <end position="311"/>
    </location>
</feature>
<comment type="cofactor">
    <cofactor evidence="2">
        <name>Mg(2+)</name>
        <dbReference type="ChEBI" id="CHEBI:18420"/>
    </cofactor>
</comment>
<dbReference type="Gene3D" id="3.30.470.20">
    <property type="entry name" value="ATP-grasp fold, B domain"/>
    <property type="match status" value="1"/>
</dbReference>
<evidence type="ECO:0000313" key="22">
    <source>
        <dbReference type="EMBL" id="CAA6300067.1"/>
    </source>
</evidence>
<dbReference type="InterPro" id="IPR016185">
    <property type="entry name" value="PreATP-grasp_dom_sf"/>
</dbReference>
<evidence type="ECO:0000313" key="31">
    <source>
        <dbReference type="EMBL" id="NDP55699.1"/>
    </source>
</evidence>
<dbReference type="Proteomes" id="UP000443506">
    <property type="component" value="Unassembled WGS sequence"/>
</dbReference>
<accession>A0A0D6HVU1</accession>
<dbReference type="EMBL" id="CAIGXB010000001">
    <property type="protein sequence ID" value="CAC5771155.1"/>
    <property type="molecule type" value="Genomic_DNA"/>
</dbReference>
<dbReference type="PANTHER" id="PTHR43472">
    <property type="entry name" value="PHOSPHORIBOSYLAMINE--GLYCINE LIGASE"/>
    <property type="match status" value="1"/>
</dbReference>
<dbReference type="EMBL" id="CACTOE010000002">
    <property type="protein sequence ID" value="CAA4081415.1"/>
    <property type="molecule type" value="Genomic_DNA"/>
</dbReference>
<evidence type="ECO:0000313" key="25">
    <source>
        <dbReference type="EMBL" id="CAD7353094.1"/>
    </source>
</evidence>
<dbReference type="EMBL" id="CACTPI010000001">
    <property type="protein sequence ID" value="CAA4079762.1"/>
    <property type="molecule type" value="Genomic_DNA"/>
</dbReference>
<evidence type="ECO:0000313" key="45">
    <source>
        <dbReference type="Proteomes" id="UP000471199"/>
    </source>
</evidence>
<dbReference type="Proteomes" id="UP000478867">
    <property type="component" value="Unassembled WGS sequence"/>
</dbReference>
<dbReference type="EMBL" id="CACTWD010000001">
    <property type="protein sequence ID" value="CAA4670233.1"/>
    <property type="molecule type" value="Genomic_DNA"/>
</dbReference>
<evidence type="ECO:0000313" key="46">
    <source>
        <dbReference type="Proteomes" id="UP000478867"/>
    </source>
</evidence>
<dbReference type="Gene3D" id="3.90.600.10">
    <property type="entry name" value="Phosphoribosylglycinamide synthetase, C-terminal domain"/>
    <property type="match status" value="1"/>
</dbReference>
<dbReference type="Proteomes" id="UP000294017">
    <property type="component" value="Unassembled WGS sequence"/>
</dbReference>
<evidence type="ECO:0000313" key="27">
    <source>
        <dbReference type="EMBL" id="KMR57741.1"/>
    </source>
</evidence>
<dbReference type="Proteomes" id="UP000293434">
    <property type="component" value="Unassembled WGS sequence"/>
</dbReference>
<dbReference type="EMBL" id="LFVP01000002">
    <property type="protein sequence ID" value="KSA80920.1"/>
    <property type="molecule type" value="Genomic_DNA"/>
</dbReference>
<dbReference type="EMBL" id="JAAFLG010000005">
    <property type="protein sequence ID" value="NDP55699.1"/>
    <property type="molecule type" value="Genomic_DNA"/>
</dbReference>
<dbReference type="HAMAP" id="MF_00138">
    <property type="entry name" value="GARS"/>
    <property type="match status" value="1"/>
</dbReference>
<dbReference type="FunFam" id="3.40.50.20:FF:000006">
    <property type="entry name" value="Phosphoribosylamine--glycine ligase, chloroplastic"/>
    <property type="match status" value="1"/>
</dbReference>
<evidence type="ECO:0000313" key="32">
    <source>
        <dbReference type="EMBL" id="NUY11611.1"/>
    </source>
</evidence>
<evidence type="ECO:0000256" key="14">
    <source>
        <dbReference type="HAMAP-Rule" id="MF_00138"/>
    </source>
</evidence>
<dbReference type="PANTHER" id="PTHR43472:SF1">
    <property type="entry name" value="PHOSPHORIBOSYLAMINE--GLYCINE LIGASE, CHLOROPLASTIC"/>
    <property type="match status" value="1"/>
</dbReference>
<dbReference type="InterPro" id="IPR000115">
    <property type="entry name" value="PRibGlycinamide_synth"/>
</dbReference>
<dbReference type="InterPro" id="IPR020560">
    <property type="entry name" value="PRibGlycinamide_synth_C-dom"/>
</dbReference>
<dbReference type="SMR" id="A0A0D6HVU1"/>
<organism evidence="26">
    <name type="scientific">Staphylococcus aureus</name>
    <dbReference type="NCBI Taxonomy" id="1280"/>
    <lineage>
        <taxon>Bacteria</taxon>
        <taxon>Bacillati</taxon>
        <taxon>Bacillota</taxon>
        <taxon>Bacilli</taxon>
        <taxon>Bacillales</taxon>
        <taxon>Staphylococcaceae</taxon>
        <taxon>Staphylococcus</taxon>
    </lineage>
</organism>
<evidence type="ECO:0000313" key="21">
    <source>
        <dbReference type="EMBL" id="CAA6040571.1"/>
    </source>
</evidence>
<dbReference type="Proteomes" id="UP000442782">
    <property type="component" value="Unassembled WGS sequence"/>
</dbReference>
<dbReference type="Proteomes" id="UP000251686">
    <property type="component" value="Unassembled WGS sequence"/>
</dbReference>
<dbReference type="EMBL" id="WPTS01000022">
    <property type="protein sequence ID" value="MVK34575.1"/>
    <property type="molecule type" value="Genomic_DNA"/>
</dbReference>
<evidence type="ECO:0000313" key="49">
    <source>
        <dbReference type="Proteomes" id="UP000547874"/>
    </source>
</evidence>
<sequence>MNVLVIGAGGREHALAYKLNQSNLVKQVFVIPGNEAMTPIAEVHTEISESDHQAILDFAKRQNVDWVVIGPEQPLIDGLADILRANGFKVFGPNKQAAQIEGSKLFAKKIMEKYNIPTADYKEVERKKDALTYIENCELPVVVKKDGLAAGKGVIIADTIEAARSAIEIMYGDEEEGTVVFETFLEGEEFSLMTFVNGDLAVPFDCIAQDHKRAFDHDEGPNTGGMGAYCPVPHISDDVLKLTNETIAQPIAKAMLNEGYQFFGVLYIGAILTKDGPKVIEFNARFGDPEAQVLLSRMESDLMQHIIDLDEGKRTEFKWKNESIVGVMLASKGYPDAYEKGHKVSGFDLNENYFVSGLKKQGDTFVTSGGRVILAIGKGDNVQDAQRDAYKKVSQIQSDHLFYRHDIANKALQLK</sequence>
<dbReference type="EMBL" id="LALQ01000016">
    <property type="protein sequence ID" value="KMR57741.1"/>
    <property type="molecule type" value="Genomic_DNA"/>
</dbReference>
<reference evidence="32 49" key="7">
    <citation type="journal article" date="2020" name="J. Antimicrob. Chemother.">
        <title>Detection of heterogeneous vancomycin intermediate resistance in MRSA isolates from Latin America.</title>
        <authorList>
            <person name="Castro B.E."/>
            <person name="Berrio M."/>
            <person name="Vargas M.L."/>
            <person name="Carvajal L.P."/>
            <person name="Millan L.V."/>
            <person name="Rios R."/>
            <person name="Hernandez A.K."/>
            <person name="Rincon S."/>
            <person name="Cubides P."/>
            <person name="Forero E."/>
            <person name="Dinh A."/>
            <person name="Seas C."/>
            <person name="Munita J.M."/>
            <person name="Arias C.A."/>
            <person name="Reyes J."/>
            <person name="Diaz L."/>
        </authorList>
    </citation>
    <scope>NUCLEOTIDE SEQUENCE [LARGE SCALE GENOMIC DNA]</scope>
    <source>
        <strain evidence="32 49">UE1097</strain>
    </source>
</reference>
<dbReference type="SUPFAM" id="SSF52440">
    <property type="entry name" value="PreATP-grasp domain"/>
    <property type="match status" value="1"/>
</dbReference>
<keyword evidence="8 14" id="KW-0658">Purine biosynthesis</keyword>
<dbReference type="Gene3D" id="3.40.50.20">
    <property type="match status" value="1"/>
</dbReference>
<evidence type="ECO:0000313" key="29">
    <source>
        <dbReference type="EMBL" id="MVK34575.1"/>
    </source>
</evidence>
<evidence type="ECO:0000256" key="1">
    <source>
        <dbReference type="ARBA" id="ARBA00001936"/>
    </source>
</evidence>
<reference evidence="31 44" key="8">
    <citation type="submission" date="2020-01" db="EMBL/GenBank/DDBJ databases">
        <title>Analysis of Virulence and Antimicrobial Resistance Gene Carriage in Staphylococcus aureus Infections in Equids Using Whole Genome Sequencing.</title>
        <authorList>
            <person name="Little S.V."/>
            <person name="Hillhouse A.E."/>
            <person name="Cohen N.D."/>
            <person name="Lawhon S.D."/>
            <person name="Bryan L.K."/>
        </authorList>
    </citation>
    <scope>NUCLEOTIDE SEQUENCE [LARGE SCALE GENOMIC DNA]</scope>
    <source>
        <strain evidence="31 44">61-017</strain>
    </source>
</reference>
<evidence type="ECO:0000313" key="42">
    <source>
        <dbReference type="Proteomes" id="UP000459586"/>
    </source>
</evidence>
<evidence type="ECO:0000313" key="33">
    <source>
        <dbReference type="EMBL" id="RZH92550.1"/>
    </source>
</evidence>
<evidence type="ECO:0000313" key="20">
    <source>
        <dbReference type="EMBL" id="CAA4670233.1"/>
    </source>
</evidence>
<dbReference type="Gene3D" id="3.30.1490.20">
    <property type="entry name" value="ATP-grasp fold, A domain"/>
    <property type="match status" value="1"/>
</dbReference>
<dbReference type="EMBL" id="JAANEC010000035">
    <property type="protein sequence ID" value="NUY11611.1"/>
    <property type="molecule type" value="Genomic_DNA"/>
</dbReference>
<dbReference type="Proteomes" id="UP000052129">
    <property type="component" value="Unassembled WGS sequence"/>
</dbReference>
<reference evidence="36 37" key="4">
    <citation type="submission" date="2018-11" db="EMBL/GenBank/DDBJ databases">
        <title>Genomic profiling of Staphylococcus species from a Poultry farm system in KwaZulu-Natal, South Africa.</title>
        <authorList>
            <person name="Amoako D.G."/>
            <person name="Somboro A.M."/>
            <person name="Abia A.L.K."/>
            <person name="Bester L.A."/>
            <person name="Essack S.Y."/>
        </authorList>
    </citation>
    <scope>NUCLEOTIDE SEQUENCE [LARGE SCALE GENOMIC DNA]</scope>
    <source>
        <strain evidence="34 37">SA12</strain>
        <strain evidence="33 36">SA9</strain>
    </source>
</reference>
<reference evidence="45 46" key="6">
    <citation type="submission" date="2019-11" db="EMBL/GenBank/DDBJ databases">
        <title>Implementation of targeted gown and glove precautions to prevent Staphylococcus aureus acquisition in community-based nursing homes.</title>
        <authorList>
            <person name="Stine O.C."/>
        </authorList>
    </citation>
    <scope>NUCLEOTIDE SEQUENCE [LARGE SCALE GENOMIC DNA]</scope>
    <source>
        <strain evidence="30 46">S_1081.LBCF.DN</strain>
        <strain evidence="29 45">S_2062.LAUP.DI</strain>
    </source>
</reference>
<dbReference type="EMBL" id="CACURZ010000001">
    <property type="protein sequence ID" value="CAA6300067.1"/>
    <property type="molecule type" value="Genomic_DNA"/>
</dbReference>
<evidence type="ECO:0000313" key="39">
    <source>
        <dbReference type="Proteomes" id="UP000442782"/>
    </source>
</evidence>
<dbReference type="Proteomes" id="UP000466646">
    <property type="component" value="Unassembled WGS sequence"/>
</dbReference>
<dbReference type="GO" id="GO:0009113">
    <property type="term" value="P:purine nucleobase biosynthetic process"/>
    <property type="evidence" value="ECO:0007669"/>
    <property type="project" value="InterPro"/>
</dbReference>
<comment type="cofactor">
    <cofactor evidence="1">
        <name>Mn(2+)</name>
        <dbReference type="ChEBI" id="CHEBI:29035"/>
    </cofactor>
</comment>
<dbReference type="Proteomes" id="UP000547874">
    <property type="component" value="Unassembled WGS sequence"/>
</dbReference>
<keyword evidence="9 15" id="KW-0067">ATP-binding</keyword>
<proteinExistence type="inferred from homology"/>
<dbReference type="KEGG" id="saur:SABB_01040"/>
<dbReference type="Proteomes" id="UP000505390">
    <property type="component" value="Unassembled WGS sequence"/>
</dbReference>
<reference evidence="28" key="3">
    <citation type="journal article" date="2016" name="J. Infect. Dis.">
        <title>Comparative Genomics of Community-Associated Methicillin-Resistant Staphylococcus aureus Shows the Emergence of Clone ST8-USA300 in Geneva, Switzerland.</title>
        <authorList>
            <person name="Von Dach E."/>
            <person name="Diene S.M."/>
            <person name="Fankhauser C."/>
            <person name="Schrenzel J."/>
            <person name="Harbarth S."/>
            <person name="Francois P."/>
        </authorList>
    </citation>
    <scope>NUCLEOTIDE SEQUENCE</scope>
    <source>
        <strain evidence="28">MRSA_S26</strain>
    </source>
</reference>
<evidence type="ECO:0000313" key="35">
    <source>
        <dbReference type="EMBL" id="VDY47930.1"/>
    </source>
</evidence>
<dbReference type="AlphaFoldDB" id="A0A0D6HVU1"/>
<dbReference type="Pfam" id="PF02843">
    <property type="entry name" value="GARS_C"/>
    <property type="match status" value="1"/>
</dbReference>
<dbReference type="EMBL" id="WPXC01000006">
    <property type="protein sequence ID" value="MVM09446.1"/>
    <property type="molecule type" value="Genomic_DNA"/>
</dbReference>
<evidence type="ECO:0000313" key="38">
    <source>
        <dbReference type="Proteomes" id="UP000442696"/>
    </source>
</evidence>
<dbReference type="EMBL" id="CACUNS010000001">
    <property type="protein sequence ID" value="CAA6040571.1"/>
    <property type="molecule type" value="Genomic_DNA"/>
</dbReference>
<evidence type="ECO:0000256" key="3">
    <source>
        <dbReference type="ARBA" id="ARBA00005174"/>
    </source>
</evidence>
<dbReference type="Proteomes" id="UP000459702">
    <property type="component" value="Unassembled WGS sequence"/>
</dbReference>
<evidence type="ECO:0000313" key="47">
    <source>
        <dbReference type="Proteomes" id="UP000505390"/>
    </source>
</evidence>
<dbReference type="EMBL" id="UAUZ02000002">
    <property type="protein sequence ID" value="CAD7353094.1"/>
    <property type="molecule type" value="Genomic_DNA"/>
</dbReference>
<dbReference type="OMA" id="KATVCKY"/>
<dbReference type="SMART" id="SM01209">
    <property type="entry name" value="GARS_A"/>
    <property type="match status" value="1"/>
</dbReference>
<dbReference type="PROSITE" id="PS50975">
    <property type="entry name" value="ATP_GRASP"/>
    <property type="match status" value="1"/>
</dbReference>
<evidence type="ECO:0000313" key="40">
    <source>
        <dbReference type="Proteomes" id="UP000443506"/>
    </source>
</evidence>
<evidence type="ECO:0000256" key="4">
    <source>
        <dbReference type="ARBA" id="ARBA00013255"/>
    </source>
</evidence>
<dbReference type="UniPathway" id="UPA00074">
    <property type="reaction ID" value="UER00125"/>
</dbReference>
<evidence type="ECO:0000256" key="8">
    <source>
        <dbReference type="ARBA" id="ARBA00022755"/>
    </source>
</evidence>
<evidence type="ECO:0000313" key="26">
    <source>
        <dbReference type="EMBL" id="KMR37542.1"/>
    </source>
</evidence>
<evidence type="ECO:0000313" key="19">
    <source>
        <dbReference type="EMBL" id="CAA4355861.1"/>
    </source>
</evidence>
<dbReference type="InterPro" id="IPR020562">
    <property type="entry name" value="PRibGlycinamide_synth_N"/>
</dbReference>
<evidence type="ECO:0000259" key="16">
    <source>
        <dbReference type="PROSITE" id="PS50975"/>
    </source>
</evidence>
<evidence type="ECO:0000313" key="18">
    <source>
        <dbReference type="EMBL" id="CAA4081415.1"/>
    </source>
</evidence>
<evidence type="ECO:0000256" key="7">
    <source>
        <dbReference type="ARBA" id="ARBA00022741"/>
    </source>
</evidence>
<dbReference type="Proteomes" id="UP000442696">
    <property type="component" value="Unassembled WGS sequence"/>
</dbReference>
<dbReference type="EMBL" id="CACTQT010000002">
    <property type="protein sequence ID" value="CAA4355861.1"/>
    <property type="molecule type" value="Genomic_DNA"/>
</dbReference>
<evidence type="ECO:0000313" key="48">
    <source>
        <dbReference type="Proteomes" id="UP000507485"/>
    </source>
</evidence>
<dbReference type="Proteomes" id="UP000507485">
    <property type="component" value="Unassembled WGS sequence"/>
</dbReference>
<keyword evidence="7 15" id="KW-0547">Nucleotide-binding</keyword>
<evidence type="ECO:0000313" key="37">
    <source>
        <dbReference type="Proteomes" id="UP000294017"/>
    </source>
</evidence>
<dbReference type="SUPFAM" id="SSF51246">
    <property type="entry name" value="Rudiment single hybrid motif"/>
    <property type="match status" value="1"/>
</dbReference>
<dbReference type="InterPro" id="IPR020559">
    <property type="entry name" value="PRibGlycinamide_synth_CS"/>
</dbReference>
<evidence type="ECO:0000256" key="15">
    <source>
        <dbReference type="PROSITE-ProRule" id="PRU00409"/>
    </source>
</evidence>
<evidence type="ECO:0000256" key="10">
    <source>
        <dbReference type="ARBA" id="ARBA00023211"/>
    </source>
</evidence>
<evidence type="ECO:0000256" key="6">
    <source>
        <dbReference type="ARBA" id="ARBA00022723"/>
    </source>
</evidence>
<evidence type="ECO:0000313" key="44">
    <source>
        <dbReference type="Proteomes" id="UP000466646"/>
    </source>
</evidence>